<dbReference type="Pfam" id="PF21738">
    <property type="entry name" value="DJR-like_dom"/>
    <property type="match status" value="1"/>
</dbReference>
<accession>A0AAV8XS49</accession>
<feature type="domain" description="Double jelly roll-like" evidence="1">
    <location>
        <begin position="38"/>
        <end position="178"/>
    </location>
</feature>
<evidence type="ECO:0000313" key="2">
    <source>
        <dbReference type="EMBL" id="KAJ8941807.1"/>
    </source>
</evidence>
<gene>
    <name evidence="2" type="ORF">NQ314_010274</name>
</gene>
<dbReference type="InterPro" id="IPR049512">
    <property type="entry name" value="DJR-like_dom"/>
</dbReference>
<sequence length="181" mass="20722">MKIPIQHLDAYTAPCNSYLYIEGKLTKSDESKATKLEFVNNGIAFIFREIRYELNGIVVDSVRNVGLVSTIKNYLSYNENESVLFENAGWFPKKITPTTAPNKKILVDSNGNFNVCIPMKLLLGFFEDFRKLIINMKQELVLIRGSNDNDAITSEDESEEPKIEIQKLFWRVPHVTVSIQE</sequence>
<organism evidence="2 3">
    <name type="scientific">Rhamnusium bicolor</name>
    <dbReference type="NCBI Taxonomy" id="1586634"/>
    <lineage>
        <taxon>Eukaryota</taxon>
        <taxon>Metazoa</taxon>
        <taxon>Ecdysozoa</taxon>
        <taxon>Arthropoda</taxon>
        <taxon>Hexapoda</taxon>
        <taxon>Insecta</taxon>
        <taxon>Pterygota</taxon>
        <taxon>Neoptera</taxon>
        <taxon>Endopterygota</taxon>
        <taxon>Coleoptera</taxon>
        <taxon>Polyphaga</taxon>
        <taxon>Cucujiformia</taxon>
        <taxon>Chrysomeloidea</taxon>
        <taxon>Cerambycidae</taxon>
        <taxon>Lepturinae</taxon>
        <taxon>Rhagiini</taxon>
        <taxon>Rhamnusium</taxon>
    </lineage>
</organism>
<dbReference type="EMBL" id="JANEYF010002825">
    <property type="protein sequence ID" value="KAJ8941807.1"/>
    <property type="molecule type" value="Genomic_DNA"/>
</dbReference>
<dbReference type="PANTHER" id="PTHR36159:SF1">
    <property type="entry name" value="RETROVIRUS-RELATED POL POLYPROTEIN FROM TRANSPOSON 412-LIKE PROTEIN"/>
    <property type="match status" value="1"/>
</dbReference>
<evidence type="ECO:0000259" key="1">
    <source>
        <dbReference type="Pfam" id="PF21738"/>
    </source>
</evidence>
<protein>
    <recommendedName>
        <fullName evidence="1">Double jelly roll-like domain-containing protein</fullName>
    </recommendedName>
</protein>
<proteinExistence type="predicted"/>
<dbReference type="AlphaFoldDB" id="A0AAV8XS49"/>
<evidence type="ECO:0000313" key="3">
    <source>
        <dbReference type="Proteomes" id="UP001162156"/>
    </source>
</evidence>
<dbReference type="Proteomes" id="UP001162156">
    <property type="component" value="Unassembled WGS sequence"/>
</dbReference>
<reference evidence="2" key="1">
    <citation type="journal article" date="2023" name="Insect Mol. Biol.">
        <title>Genome sequencing provides insights into the evolution of gene families encoding plant cell wall-degrading enzymes in longhorned beetles.</title>
        <authorList>
            <person name="Shin N.R."/>
            <person name="Okamura Y."/>
            <person name="Kirsch R."/>
            <person name="Pauchet Y."/>
        </authorList>
    </citation>
    <scope>NUCLEOTIDE SEQUENCE</scope>
    <source>
        <strain evidence="2">RBIC_L_NR</strain>
    </source>
</reference>
<dbReference type="PANTHER" id="PTHR36159">
    <property type="entry name" value="PROTEIN CBG23766"/>
    <property type="match status" value="1"/>
</dbReference>
<comment type="caution">
    <text evidence="2">The sequence shown here is derived from an EMBL/GenBank/DDBJ whole genome shotgun (WGS) entry which is preliminary data.</text>
</comment>
<keyword evidence="3" id="KW-1185">Reference proteome</keyword>
<name>A0AAV8XS49_9CUCU</name>